<name>A0ABW1NUF5_9ACTN</name>
<feature type="compositionally biased region" description="Low complexity" evidence="1">
    <location>
        <begin position="121"/>
        <end position="131"/>
    </location>
</feature>
<gene>
    <name evidence="2" type="ORF">ACFP1K_38200</name>
</gene>
<sequence>MPVWSLPGFTPPRFVADCEAAGIGQTLLTPWMARPDAVSVAFLDSLARTGPAQAVLGHHSDLLCKRLAEEPQAGGKVRSPDPRTDADELRTQATLVCALHGQLADIATAIDTGRRPPSPAAAPTCAAQPRRGGTLAVHTGTTSVPQRTTRTTGVPQRTTRTTGVPHRTARTSGVPHRTTRTTGIPHRTIRTAPGAGGCELPMWRLEAVASRRSSPLTVCSDGVTTEVANGSPSIAFFYEGGKPPVATLGAVPGQVVIVPNLEKIVLAILADAGKGVVNLVKAGGCAALDLVGVVFPPCQDPGAFSESQVLKLFQILRPGGSRIRTAPSYYSVAWGDETGLPAGVDLGRPRTYSRALTFLNYAVLPVLGLFLNRDVVLDLSSIERREKQVVLDQIAAHISAPPPGQGNDLEFVARLAGTILTNPQLLANLVVVFMPSLIAEAPDAIRWVRKALGYLKKLPVLGYIDAAFTVVGYVSNAAEVVISLVHLLRVGSYPAYVSWPAYMTLTQAKALPAGTCAPPHGLAPPVGAPGSLTCLLAVDADLDGDRAPDRLVMWSAGGAPVGGTAFLPGGHIRVWAPDAPSLPGGLPLSAVADRLNDSPRRQVGVTAGGTSMLVSLNDHGTLQAIRYGDGHNRGRLFLIPPAGAEHHTGCVEERTGRLLVTTISRPARPSGTREASFYYALRTSDLTLRLVGYSGAYTATPGGFAGDDCAKDRLPAATIPSGMARDTGGPLHHDQQAALAVDGLFDAANAGRTTRAAAFLGGTEPVPPFPGYSLGVWTLLRADPAALAEAARTPAACATRVPRHTHPFLYCRIQTARQAWDLQVSSTGDNYVVVAAAHRTW</sequence>
<protein>
    <submittedName>
        <fullName evidence="2">Uncharacterized protein</fullName>
    </submittedName>
</protein>
<evidence type="ECO:0000313" key="2">
    <source>
        <dbReference type="EMBL" id="MFC6087049.1"/>
    </source>
</evidence>
<feature type="region of interest" description="Disordered" evidence="1">
    <location>
        <begin position="111"/>
        <end position="181"/>
    </location>
</feature>
<feature type="compositionally biased region" description="Low complexity" evidence="1">
    <location>
        <begin position="139"/>
        <end position="165"/>
    </location>
</feature>
<evidence type="ECO:0000313" key="3">
    <source>
        <dbReference type="Proteomes" id="UP001596137"/>
    </source>
</evidence>
<reference evidence="3" key="1">
    <citation type="journal article" date="2019" name="Int. J. Syst. Evol. Microbiol.">
        <title>The Global Catalogue of Microorganisms (GCM) 10K type strain sequencing project: providing services to taxonomists for standard genome sequencing and annotation.</title>
        <authorList>
            <consortium name="The Broad Institute Genomics Platform"/>
            <consortium name="The Broad Institute Genome Sequencing Center for Infectious Disease"/>
            <person name="Wu L."/>
            <person name="Ma J."/>
        </authorList>
    </citation>
    <scope>NUCLEOTIDE SEQUENCE [LARGE SCALE GENOMIC DNA]</scope>
    <source>
        <strain evidence="3">JCM 30346</strain>
    </source>
</reference>
<dbReference type="Proteomes" id="UP001596137">
    <property type="component" value="Unassembled WGS sequence"/>
</dbReference>
<organism evidence="2 3">
    <name type="scientific">Sphaerisporangium aureirubrum</name>
    <dbReference type="NCBI Taxonomy" id="1544736"/>
    <lineage>
        <taxon>Bacteria</taxon>
        <taxon>Bacillati</taxon>
        <taxon>Actinomycetota</taxon>
        <taxon>Actinomycetes</taxon>
        <taxon>Streptosporangiales</taxon>
        <taxon>Streptosporangiaceae</taxon>
        <taxon>Sphaerisporangium</taxon>
    </lineage>
</organism>
<accession>A0ABW1NUF5</accession>
<dbReference type="RefSeq" id="WP_380762909.1">
    <property type="nucleotide sequence ID" value="NZ_JBHSRF010000113.1"/>
</dbReference>
<comment type="caution">
    <text evidence="2">The sequence shown here is derived from an EMBL/GenBank/DDBJ whole genome shotgun (WGS) entry which is preliminary data.</text>
</comment>
<evidence type="ECO:0000256" key="1">
    <source>
        <dbReference type="SAM" id="MobiDB-lite"/>
    </source>
</evidence>
<keyword evidence="3" id="KW-1185">Reference proteome</keyword>
<dbReference type="EMBL" id="JBHSRF010000113">
    <property type="protein sequence ID" value="MFC6087049.1"/>
    <property type="molecule type" value="Genomic_DNA"/>
</dbReference>
<proteinExistence type="predicted"/>